<dbReference type="OrthoDB" id="1080584at2759"/>
<proteinExistence type="inferred from homology"/>
<evidence type="ECO:0000256" key="3">
    <source>
        <dbReference type="PROSITE-ProRule" id="PRU00982"/>
    </source>
</evidence>
<organism evidence="7 8">
    <name type="scientific">Colocasia esculenta</name>
    <name type="common">Wild taro</name>
    <name type="synonym">Arum esculentum</name>
    <dbReference type="NCBI Taxonomy" id="4460"/>
    <lineage>
        <taxon>Eukaryota</taxon>
        <taxon>Viridiplantae</taxon>
        <taxon>Streptophyta</taxon>
        <taxon>Embryophyta</taxon>
        <taxon>Tracheophyta</taxon>
        <taxon>Spermatophyta</taxon>
        <taxon>Magnoliopsida</taxon>
        <taxon>Liliopsida</taxon>
        <taxon>Araceae</taxon>
        <taxon>Aroideae</taxon>
        <taxon>Colocasieae</taxon>
        <taxon>Colocasia</taxon>
    </lineage>
</organism>
<dbReference type="InterPro" id="IPR043454">
    <property type="entry name" value="NPH3/RPT2-like"/>
</dbReference>
<evidence type="ECO:0000259" key="5">
    <source>
        <dbReference type="PROSITE" id="PS50097"/>
    </source>
</evidence>
<dbReference type="EMBL" id="NMUH01009457">
    <property type="protein sequence ID" value="MQM20072.1"/>
    <property type="molecule type" value="Genomic_DNA"/>
</dbReference>
<dbReference type="PROSITE" id="PS51649">
    <property type="entry name" value="NPH3"/>
    <property type="match status" value="1"/>
</dbReference>
<gene>
    <name evidence="7" type="ORF">Taro_053086</name>
</gene>
<dbReference type="InterPro" id="IPR027356">
    <property type="entry name" value="NPH3_dom"/>
</dbReference>
<evidence type="ECO:0000313" key="7">
    <source>
        <dbReference type="EMBL" id="MQM20072.1"/>
    </source>
</evidence>
<comment type="pathway">
    <text evidence="1">Protein modification; protein ubiquitination.</text>
</comment>
<name>A0A843XLJ3_COLES</name>
<feature type="domain" description="BTB" evidence="5">
    <location>
        <begin position="90"/>
        <end position="156"/>
    </location>
</feature>
<accession>A0A843XLJ3</accession>
<comment type="caution">
    <text evidence="7">The sequence shown here is derived from an EMBL/GenBank/DDBJ whole genome shotgun (WGS) entry which is preliminary data.</text>
</comment>
<dbReference type="PROSITE" id="PS50097">
    <property type="entry name" value="BTB"/>
    <property type="match status" value="1"/>
</dbReference>
<evidence type="ECO:0000256" key="1">
    <source>
        <dbReference type="ARBA" id="ARBA00004906"/>
    </source>
</evidence>
<keyword evidence="8" id="KW-1185">Reference proteome</keyword>
<dbReference type="UniPathway" id="UPA00143"/>
<dbReference type="Proteomes" id="UP000652761">
    <property type="component" value="Unassembled WGS sequence"/>
</dbReference>
<dbReference type="InterPro" id="IPR000210">
    <property type="entry name" value="BTB/POZ_dom"/>
</dbReference>
<evidence type="ECO:0000256" key="2">
    <source>
        <dbReference type="ARBA" id="ARBA00022786"/>
    </source>
</evidence>
<dbReference type="SUPFAM" id="SSF54695">
    <property type="entry name" value="POZ domain"/>
    <property type="match status" value="1"/>
</dbReference>
<dbReference type="Gene3D" id="3.30.710.10">
    <property type="entry name" value="Potassium Channel Kv1.1, Chain A"/>
    <property type="match status" value="1"/>
</dbReference>
<feature type="region of interest" description="Disordered" evidence="4">
    <location>
        <begin position="252"/>
        <end position="277"/>
    </location>
</feature>
<evidence type="ECO:0000256" key="4">
    <source>
        <dbReference type="SAM" id="MobiDB-lite"/>
    </source>
</evidence>
<sequence>MRGQKRRDQRVGVRWLVTSWGYGRFRAVGCVKGPAWLRYRQQTSRFLGIWPTLSFSNQYHQHHLSPSLSLSPSSFRETLQQQPAMQEELCDLKVQINGQQFFFLNQRILCMFSGKLRRMIKQERKKGRSRVTGLKIADFPTDAEGFELAARFCYNNGAIQMTPSNVCLLHCAAASLEMTDGVAGCNLLSQTETFLDGLFYWTWRDVLNSLKSCEPFLDSADESGLLQKLISSLLGKISANSEIPLTMATPFASSSSSSSSPDASGLRFSSSTKTPESVKPCFSREWWFDDLTVLHPKIVEKLITTLGAYGTDNRNLILTRFLLHYLKTALQRTGGGNGDGDLDYSGLADTAVYGVVLMGRTSFSCRGLFWVLRVVSGLGLSKDCRNKLEKLMGSMLDQATLDDLLVSGHDGGVYDVNLVLRLLRVFASTDEGGVPLQRMKTVGRLMDKYLGEISPDPNLKVSKFLGVAESLPDSARDCFVGVYRALDIYLESHPTLSFEERSRLCRCLNYEKLTLEACKDLAKNPRIPPRSAVQALASQRSKLQNGGDMGDGFSAASSPAASAYHKGAAESESPEYTEEKEELRLNLQMMQWRVAELEKVCREMKGQMSKMAKSSSKVVSGTCYVNGRGLPRLC</sequence>
<dbReference type="SMR" id="A0A843XLJ3"/>
<dbReference type="PANTHER" id="PTHR32370">
    <property type="entry name" value="OS12G0117600 PROTEIN"/>
    <property type="match status" value="1"/>
</dbReference>
<reference evidence="7" key="1">
    <citation type="submission" date="2017-07" db="EMBL/GenBank/DDBJ databases">
        <title>Taro Niue Genome Assembly and Annotation.</title>
        <authorList>
            <person name="Atibalentja N."/>
            <person name="Keating K."/>
            <person name="Fields C.J."/>
        </authorList>
    </citation>
    <scope>NUCLEOTIDE SEQUENCE</scope>
    <source>
        <strain evidence="7">Niue_2</strain>
        <tissue evidence="7">Leaf</tissue>
    </source>
</reference>
<evidence type="ECO:0000313" key="8">
    <source>
        <dbReference type="Proteomes" id="UP000652761"/>
    </source>
</evidence>
<dbReference type="Pfam" id="PF03000">
    <property type="entry name" value="NPH3"/>
    <property type="match status" value="1"/>
</dbReference>
<dbReference type="InterPro" id="IPR011333">
    <property type="entry name" value="SKP1/BTB/POZ_sf"/>
</dbReference>
<protein>
    <submittedName>
        <fullName evidence="7">Uncharacterized protein</fullName>
    </submittedName>
</protein>
<dbReference type="AlphaFoldDB" id="A0A843XLJ3"/>
<evidence type="ECO:0000259" key="6">
    <source>
        <dbReference type="PROSITE" id="PS51649"/>
    </source>
</evidence>
<keyword evidence="2" id="KW-0833">Ubl conjugation pathway</keyword>
<comment type="similarity">
    <text evidence="3">Belongs to the NPH3 family.</text>
</comment>
<dbReference type="GO" id="GO:0016567">
    <property type="term" value="P:protein ubiquitination"/>
    <property type="evidence" value="ECO:0007669"/>
    <property type="project" value="UniProtKB-UniPathway"/>
</dbReference>
<feature type="domain" description="NPH3" evidence="6">
    <location>
        <begin position="285"/>
        <end position="542"/>
    </location>
</feature>